<comment type="similarity">
    <text evidence="1">Belongs to the AB hydrolase superfamily.</text>
</comment>
<dbReference type="Gene3D" id="3.40.50.1820">
    <property type="entry name" value="alpha/beta hydrolase"/>
    <property type="match status" value="1"/>
</dbReference>
<accession>A0A2A2GC52</accession>
<reference evidence="3 4" key="1">
    <citation type="submission" date="2017-08" db="EMBL/GenBank/DDBJ databases">
        <title>Aliifodinibius alkalisoli sp. nov., isolated from saline alkaline soil.</title>
        <authorList>
            <person name="Liu D."/>
            <person name="Zhang G."/>
        </authorList>
    </citation>
    <scope>NUCLEOTIDE SEQUENCE [LARGE SCALE GENOMIC DNA]</scope>
    <source>
        <strain evidence="3 4">WN023</strain>
    </source>
</reference>
<dbReference type="PANTHER" id="PTHR43039">
    <property type="entry name" value="ESTERASE-RELATED"/>
    <property type="match status" value="1"/>
</dbReference>
<dbReference type="PRINTS" id="PR00111">
    <property type="entry name" value="ABHYDROLASE"/>
</dbReference>
<protein>
    <submittedName>
        <fullName evidence="3">Sigma factor SigB regulation protein RsbQ</fullName>
    </submittedName>
</protein>
<evidence type="ECO:0000313" key="3">
    <source>
        <dbReference type="EMBL" id="PAU94780.1"/>
    </source>
</evidence>
<gene>
    <name evidence="3" type="ORF">CK503_04710</name>
</gene>
<dbReference type="OrthoDB" id="9780932at2"/>
<dbReference type="Pfam" id="PF00561">
    <property type="entry name" value="Abhydrolase_1"/>
    <property type="match status" value="1"/>
</dbReference>
<dbReference type="InterPro" id="IPR029058">
    <property type="entry name" value="AB_hydrolase_fold"/>
</dbReference>
<organism evidence="3 4">
    <name type="scientific">Fodinibius salipaludis</name>
    <dbReference type="NCBI Taxonomy" id="2032627"/>
    <lineage>
        <taxon>Bacteria</taxon>
        <taxon>Pseudomonadati</taxon>
        <taxon>Balneolota</taxon>
        <taxon>Balneolia</taxon>
        <taxon>Balneolales</taxon>
        <taxon>Balneolaceae</taxon>
        <taxon>Fodinibius</taxon>
    </lineage>
</organism>
<proteinExistence type="inferred from homology"/>
<dbReference type="AlphaFoldDB" id="A0A2A2GC52"/>
<sequence length="272" mass="30791">MSHNIVERNNVTITGDGEIPIIFAHGFGCDQHMWRFITPAFKDKFKIILFDYVGFGNSDTSAYKSERYNTLDGYVQDVLEVIDALELDDVIFVGHSVSSIIGALASIKEPQKFKHLIMIGPSPCYLNDPPEYYGGYDRSTIEELLQLMQKNYIGWAEFFAPEVMKNEDKPELTEELEESFCSTDPVIAREFAKATFLSDNREDLPEVDVPVLIIQCENDSIAPLRVGKYVHSQIKDSTLEVLPANGHCPHMSDPELTIEAIDNYLKQDLTRS</sequence>
<comment type="caution">
    <text evidence="3">The sequence shown here is derived from an EMBL/GenBank/DDBJ whole genome shotgun (WGS) entry which is preliminary data.</text>
</comment>
<dbReference type="InterPro" id="IPR000073">
    <property type="entry name" value="AB_hydrolase_1"/>
</dbReference>
<keyword evidence="4" id="KW-1185">Reference proteome</keyword>
<dbReference type="RefSeq" id="WP_095605646.1">
    <property type="nucleotide sequence ID" value="NZ_NSKE01000003.1"/>
</dbReference>
<evidence type="ECO:0000259" key="2">
    <source>
        <dbReference type="Pfam" id="PF00561"/>
    </source>
</evidence>
<evidence type="ECO:0000313" key="4">
    <source>
        <dbReference type="Proteomes" id="UP000218831"/>
    </source>
</evidence>
<dbReference type="SUPFAM" id="SSF53474">
    <property type="entry name" value="alpha/beta-Hydrolases"/>
    <property type="match status" value="1"/>
</dbReference>
<feature type="domain" description="AB hydrolase-1" evidence="2">
    <location>
        <begin position="20"/>
        <end position="254"/>
    </location>
</feature>
<evidence type="ECO:0000256" key="1">
    <source>
        <dbReference type="ARBA" id="ARBA00008645"/>
    </source>
</evidence>
<dbReference type="Proteomes" id="UP000218831">
    <property type="component" value="Unassembled WGS sequence"/>
</dbReference>
<name>A0A2A2GC52_9BACT</name>
<dbReference type="EMBL" id="NSKE01000003">
    <property type="protein sequence ID" value="PAU94780.1"/>
    <property type="molecule type" value="Genomic_DNA"/>
</dbReference>